<protein>
    <submittedName>
        <fullName evidence="1">Uncharacterized protein</fullName>
    </submittedName>
</protein>
<accession>A0ACD5ZMM6</accession>
<evidence type="ECO:0000313" key="1">
    <source>
        <dbReference type="EnsemblPlants" id="AVESA.00010b.r2.6DG1172520.1.CDS.1"/>
    </source>
</evidence>
<dbReference type="EnsemblPlants" id="AVESA.00010b.r2.6DG1172520.1">
    <property type="protein sequence ID" value="AVESA.00010b.r2.6DG1172520.1.CDS.1"/>
    <property type="gene ID" value="AVESA.00010b.r2.6DG1172520"/>
</dbReference>
<dbReference type="Proteomes" id="UP001732700">
    <property type="component" value="Chromosome 6D"/>
</dbReference>
<name>A0ACD5ZMM6_AVESA</name>
<sequence>MLLRKKPILSSDESGLKQSLSNYFLEELKKRPIKEIVDVQVQEEATEEEINNVASLAEMCLRLRGEERPTMKEVEMTLQLLRSKRSKSYHAQSSARTRAEAGVQSQLNYEIDPISANSQRCYSLELEFLSSASLPR</sequence>
<keyword evidence="2" id="KW-1185">Reference proteome</keyword>
<organism evidence="1 2">
    <name type="scientific">Avena sativa</name>
    <name type="common">Oat</name>
    <dbReference type="NCBI Taxonomy" id="4498"/>
    <lineage>
        <taxon>Eukaryota</taxon>
        <taxon>Viridiplantae</taxon>
        <taxon>Streptophyta</taxon>
        <taxon>Embryophyta</taxon>
        <taxon>Tracheophyta</taxon>
        <taxon>Spermatophyta</taxon>
        <taxon>Magnoliopsida</taxon>
        <taxon>Liliopsida</taxon>
        <taxon>Poales</taxon>
        <taxon>Poaceae</taxon>
        <taxon>BOP clade</taxon>
        <taxon>Pooideae</taxon>
        <taxon>Poodae</taxon>
        <taxon>Poeae</taxon>
        <taxon>Poeae Chloroplast Group 1 (Aveneae type)</taxon>
        <taxon>Aveninae</taxon>
        <taxon>Avena</taxon>
    </lineage>
</organism>
<reference evidence="1" key="1">
    <citation type="submission" date="2021-05" db="EMBL/GenBank/DDBJ databases">
        <authorList>
            <person name="Scholz U."/>
            <person name="Mascher M."/>
            <person name="Fiebig A."/>
        </authorList>
    </citation>
    <scope>NUCLEOTIDE SEQUENCE [LARGE SCALE GENOMIC DNA]</scope>
</reference>
<proteinExistence type="predicted"/>
<reference evidence="1" key="2">
    <citation type="submission" date="2025-09" db="UniProtKB">
        <authorList>
            <consortium name="EnsemblPlants"/>
        </authorList>
    </citation>
    <scope>IDENTIFICATION</scope>
</reference>
<evidence type="ECO:0000313" key="2">
    <source>
        <dbReference type="Proteomes" id="UP001732700"/>
    </source>
</evidence>